<evidence type="ECO:0000313" key="5">
    <source>
        <dbReference type="EMBL" id="CAD0329162.1"/>
    </source>
</evidence>
<evidence type="ECO:0000256" key="2">
    <source>
        <dbReference type="SAM" id="MobiDB-lite"/>
    </source>
</evidence>
<dbReference type="InterPro" id="IPR009628">
    <property type="entry name" value="Phage_tape_measure_N"/>
</dbReference>
<feature type="coiled-coil region" evidence="1">
    <location>
        <begin position="121"/>
        <end position="148"/>
    </location>
</feature>
<evidence type="ECO:0000259" key="4">
    <source>
        <dbReference type="Pfam" id="PF09718"/>
    </source>
</evidence>
<feature type="domain" description="Bacteriophage tail tape measure N-terminal" evidence="3">
    <location>
        <begin position="284"/>
        <end position="487"/>
    </location>
</feature>
<gene>
    <name evidence="6" type="ORF">XSP_002295</name>
    <name evidence="5" type="ORF">XSP_002318</name>
</gene>
<name>A0A8E4GES5_XANCJ</name>
<proteinExistence type="predicted"/>
<feature type="domain" description="Bacteriophage tail tape measure C-terminal" evidence="4">
    <location>
        <begin position="879"/>
        <end position="953"/>
    </location>
</feature>
<dbReference type="Pfam" id="PF09718">
    <property type="entry name" value="Tape_meas_lam_C"/>
    <property type="match status" value="1"/>
</dbReference>
<dbReference type="EMBL" id="LR824643">
    <property type="protein sequence ID" value="CAD0329162.1"/>
    <property type="molecule type" value="Genomic_DNA"/>
</dbReference>
<dbReference type="AlphaFoldDB" id="A0A8E4GES5"/>
<evidence type="ECO:0000259" key="3">
    <source>
        <dbReference type="Pfam" id="PF06791"/>
    </source>
</evidence>
<organism evidence="5">
    <name type="scientific">Xanthomonas campestris pv. juglandis</name>
    <name type="common">Xanthomonas arboricola pv. juglandis</name>
    <dbReference type="NCBI Taxonomy" id="195709"/>
    <lineage>
        <taxon>Bacteria</taxon>
        <taxon>Pseudomonadati</taxon>
        <taxon>Pseudomonadota</taxon>
        <taxon>Gammaproteobacteria</taxon>
        <taxon>Lysobacterales</taxon>
        <taxon>Lysobacteraceae</taxon>
        <taxon>Xanthomonas</taxon>
    </lineage>
</organism>
<accession>A0A8E4GES5</accession>
<dbReference type="Proteomes" id="UP000514411">
    <property type="component" value="Chromosome"/>
</dbReference>
<evidence type="ECO:0000313" key="7">
    <source>
        <dbReference type="Proteomes" id="UP000514411"/>
    </source>
</evidence>
<dbReference type="OrthoDB" id="6058417at2"/>
<dbReference type="EMBL" id="LR861807">
    <property type="protein sequence ID" value="CAD1792579.1"/>
    <property type="molecule type" value="Genomic_DNA"/>
</dbReference>
<dbReference type="Pfam" id="PF06791">
    <property type="entry name" value="TMP_2"/>
    <property type="match status" value="1"/>
</dbReference>
<feature type="coiled-coil region" evidence="1">
    <location>
        <begin position="774"/>
        <end position="836"/>
    </location>
</feature>
<keyword evidence="1" id="KW-0175">Coiled coil</keyword>
<evidence type="ECO:0000313" key="6">
    <source>
        <dbReference type="EMBL" id="CAD1792579.1"/>
    </source>
</evidence>
<protein>
    <submittedName>
        <fullName evidence="6">Phage tail length tape measure family protein</fullName>
    </submittedName>
</protein>
<sequence>MDIAELGYKVDSTGLVAGTNALDQNAAAADKASGSADRLERYFQSMSRSIDRSAVALGDRLGGALERIGVGTGTVITELQAMNRAQAEIVSALAAMEGRLSGATSGLKAYSAAGKSAAADATASAAASEKLEQQLAQQEARYRSVAQQAMAYAEAGRTSNLSDRALAEAARDAAAGIDVKAAAMSRAGTEQERMVARARALQEAEARTANQARAAAEAAQAQEINLKRLLAQIDPTVAGLNRLAEMEERLERAGDLGLIKPQVMQQYQAQIEASRQALLKSKNTTEQYGMTARQTAAAMRMIPAQMTDIVTSVVAGQPIWMVAIQQGGQLKDQLGGIGPAAKAVSSYVLGMVNPMTLSAAAAVALAVALKQSQDELFDFQKNLILTGRNADISGGQFRGLVSDLDKLAGVTRGGAVDALTAVAASGQFAGKQFLMVAEAAARMESSTGQASSKTVEAFQRIARDPVDALVELNRQEGFLTAAQLLRIRTLQEEGHEQQAVAEALQIYYERSINVANQAEAAMPSLVKWWRDVKDEVGGAWGEVMTFSTELERLGGKLKNLLPASGLQFDMIATLASPKAQMQRLNSLIGGSRMPTPVFEVEVNGGKAIEDLAKVYKEQDVAAKAASEALTTRLAGLDRESAKLAARNKIIELYNKLEGARDAKGNPDSRLSDGSMQRLIAQSNAQIDKQFNQREGVGRKDTSFATLINQINQQTAAIDAQALSTDKLTAAEKFAERTRAGDTYQKATRAEKDLVDAKLAHLVTQEKINDESLRTQRELAAQAALTERLKQLEKQRQEQSNVDLMGIGRGADATQMLQRQLEIQREYLREREKLEKAQLDKNTALSPGAYNAQVAELEGSLSRSLDIERDYQQQRMDLLGDWRTGFTRVWDDYVFAAANASEQAGSLLVNGLSAGEDAFVRLAQTGKLSFSSLIDSMIADLARYAFKQQAVGLIGAFMGGGVGAAGSAAVTGGTQSITSSLGESLVGGVSFGGGRANGGPVAPGSLYEVGEGGDPELFQQGGRSYLIPGNRGQVVPAAPMASGSGSSASSETKIEINNYGGAQVLAREQRSTMPDGTELRKFIIDVVAGDTASGGRTAGATKSRFDVRERR</sequence>
<dbReference type="InterPro" id="IPR006431">
    <property type="entry name" value="Phage_tape_meas_C"/>
</dbReference>
<feature type="region of interest" description="Disordered" evidence="2">
    <location>
        <begin position="1090"/>
        <end position="1110"/>
    </location>
</feature>
<reference evidence="5 7" key="1">
    <citation type="submission" date="2020-07" db="EMBL/GenBank/DDBJ databases">
        <authorList>
            <person name="Teixeira M."/>
        </authorList>
    </citation>
    <scope>NUCLEOTIDE SEQUENCE</scope>
    <source>
        <strain evidence="6">3</strain>
        <strain evidence="5">Xanthomonas arboricola pv. juglandis CPBF 427</strain>
    </source>
</reference>
<evidence type="ECO:0000256" key="1">
    <source>
        <dbReference type="SAM" id="Coils"/>
    </source>
</evidence>
<dbReference type="RefSeq" id="WP_053051709.1">
    <property type="nucleotide sequence ID" value="NZ_JZEF01000001.1"/>
</dbReference>